<dbReference type="EMBL" id="JAVFKD010000016">
    <property type="protein sequence ID" value="KAK5987541.1"/>
    <property type="molecule type" value="Genomic_DNA"/>
</dbReference>
<comment type="caution">
    <text evidence="2">The sequence shown here is derived from an EMBL/GenBank/DDBJ whole genome shotgun (WGS) entry which is preliminary data.</text>
</comment>
<protein>
    <submittedName>
        <fullName evidence="2">Uncharacterized protein</fullName>
    </submittedName>
</protein>
<evidence type="ECO:0000313" key="2">
    <source>
        <dbReference type="EMBL" id="KAK5987541.1"/>
    </source>
</evidence>
<name>A0ABR0S6U3_9HYPO</name>
<feature type="chain" id="PRO_5046184957" evidence="1">
    <location>
        <begin position="20"/>
        <end position="78"/>
    </location>
</feature>
<gene>
    <name evidence="2" type="ORF">PT974_11673</name>
</gene>
<reference evidence="2 3" key="1">
    <citation type="submission" date="2024-01" db="EMBL/GenBank/DDBJ databases">
        <title>Complete genome of Cladobotryum mycophilum ATHUM6906.</title>
        <authorList>
            <person name="Christinaki A.C."/>
            <person name="Myridakis A.I."/>
            <person name="Kouvelis V.N."/>
        </authorList>
    </citation>
    <scope>NUCLEOTIDE SEQUENCE [LARGE SCALE GENOMIC DNA]</scope>
    <source>
        <strain evidence="2 3">ATHUM6906</strain>
    </source>
</reference>
<proteinExistence type="predicted"/>
<keyword evidence="1" id="KW-0732">Signal</keyword>
<feature type="signal peptide" evidence="1">
    <location>
        <begin position="1"/>
        <end position="19"/>
    </location>
</feature>
<dbReference type="Proteomes" id="UP001338125">
    <property type="component" value="Unassembled WGS sequence"/>
</dbReference>
<keyword evidence="3" id="KW-1185">Reference proteome</keyword>
<sequence>MKFSIATIAFAALLSTANACKCIQYEQNAFDWTRACCGEENLIGDDCPAHFLRNDMKRFSTCCKGFRATSDCHCPKGC</sequence>
<evidence type="ECO:0000313" key="3">
    <source>
        <dbReference type="Proteomes" id="UP001338125"/>
    </source>
</evidence>
<evidence type="ECO:0000256" key="1">
    <source>
        <dbReference type="SAM" id="SignalP"/>
    </source>
</evidence>
<accession>A0ABR0S6U3</accession>
<organism evidence="2 3">
    <name type="scientific">Cladobotryum mycophilum</name>
    <dbReference type="NCBI Taxonomy" id="491253"/>
    <lineage>
        <taxon>Eukaryota</taxon>
        <taxon>Fungi</taxon>
        <taxon>Dikarya</taxon>
        <taxon>Ascomycota</taxon>
        <taxon>Pezizomycotina</taxon>
        <taxon>Sordariomycetes</taxon>
        <taxon>Hypocreomycetidae</taxon>
        <taxon>Hypocreales</taxon>
        <taxon>Hypocreaceae</taxon>
        <taxon>Cladobotryum</taxon>
    </lineage>
</organism>